<accession>T1F6J5</accession>
<dbReference type="GeneID" id="20204444"/>
<evidence type="ECO:0000313" key="2">
    <source>
        <dbReference type="EnsemblMetazoa" id="HelroP173197"/>
    </source>
</evidence>
<dbReference type="OrthoDB" id="6412411at2759"/>
<dbReference type="EMBL" id="KB096551">
    <property type="protein sequence ID" value="ESO04109.1"/>
    <property type="molecule type" value="Genomic_DNA"/>
</dbReference>
<dbReference type="RefSeq" id="XP_009018045.1">
    <property type="nucleotide sequence ID" value="XM_009019797.1"/>
</dbReference>
<reference evidence="2" key="3">
    <citation type="submission" date="2015-06" db="UniProtKB">
        <authorList>
            <consortium name="EnsemblMetazoa"/>
        </authorList>
    </citation>
    <scope>IDENTIFICATION</scope>
</reference>
<evidence type="ECO:0000313" key="3">
    <source>
        <dbReference type="Proteomes" id="UP000015101"/>
    </source>
</evidence>
<gene>
    <name evidence="2" type="primary">20204444</name>
    <name evidence="1" type="ORF">HELRODRAFT_173197</name>
</gene>
<sequence length="138" mass="16327">MEDISQAATASLLQIDKNNTLPGWFNLHRQLCTDWVRDNPKTRQYGLTSGPLMRTFPELRDWHTTLSIIDMALLLQMERILMPLRIFGSAKDKFKRMHGTCDDHVSSYLVEFKWQRGIRDHDVRFQKALELIRTYYLV</sequence>
<dbReference type="KEGG" id="hro:HELRODRAFT_173197"/>
<dbReference type="EnsemblMetazoa" id="HelroT173197">
    <property type="protein sequence ID" value="HelroP173197"/>
    <property type="gene ID" value="HelroG173197"/>
</dbReference>
<name>T1F6J5_HELRO</name>
<dbReference type="CTD" id="20204444"/>
<organism evidence="2 3">
    <name type="scientific">Helobdella robusta</name>
    <name type="common">Californian leech</name>
    <dbReference type="NCBI Taxonomy" id="6412"/>
    <lineage>
        <taxon>Eukaryota</taxon>
        <taxon>Metazoa</taxon>
        <taxon>Spiralia</taxon>
        <taxon>Lophotrochozoa</taxon>
        <taxon>Annelida</taxon>
        <taxon>Clitellata</taxon>
        <taxon>Hirudinea</taxon>
        <taxon>Rhynchobdellida</taxon>
        <taxon>Glossiphoniidae</taxon>
        <taxon>Helobdella</taxon>
    </lineage>
</organism>
<proteinExistence type="predicted"/>
<dbReference type="HOGENOM" id="CLU_1857440_0_0_1"/>
<dbReference type="Proteomes" id="UP000015101">
    <property type="component" value="Unassembled WGS sequence"/>
</dbReference>
<reference evidence="1 3" key="2">
    <citation type="journal article" date="2013" name="Nature">
        <title>Insights into bilaterian evolution from three spiralian genomes.</title>
        <authorList>
            <person name="Simakov O."/>
            <person name="Marletaz F."/>
            <person name="Cho S.J."/>
            <person name="Edsinger-Gonzales E."/>
            <person name="Havlak P."/>
            <person name="Hellsten U."/>
            <person name="Kuo D.H."/>
            <person name="Larsson T."/>
            <person name="Lv J."/>
            <person name="Arendt D."/>
            <person name="Savage R."/>
            <person name="Osoegawa K."/>
            <person name="de Jong P."/>
            <person name="Grimwood J."/>
            <person name="Chapman J.A."/>
            <person name="Shapiro H."/>
            <person name="Aerts A."/>
            <person name="Otillar R.P."/>
            <person name="Terry A.Y."/>
            <person name="Boore J.L."/>
            <person name="Grigoriev I.V."/>
            <person name="Lindberg D.R."/>
            <person name="Seaver E.C."/>
            <person name="Weisblat D.A."/>
            <person name="Putnam N.H."/>
            <person name="Rokhsar D.S."/>
        </authorList>
    </citation>
    <scope>NUCLEOTIDE SEQUENCE</scope>
</reference>
<protein>
    <submittedName>
        <fullName evidence="1 2">Uncharacterized protein</fullName>
    </submittedName>
</protein>
<dbReference type="EMBL" id="AMQM01004472">
    <property type="status" value="NOT_ANNOTATED_CDS"/>
    <property type="molecule type" value="Genomic_DNA"/>
</dbReference>
<reference evidence="3" key="1">
    <citation type="submission" date="2012-12" db="EMBL/GenBank/DDBJ databases">
        <authorList>
            <person name="Hellsten U."/>
            <person name="Grimwood J."/>
            <person name="Chapman J.A."/>
            <person name="Shapiro H."/>
            <person name="Aerts A."/>
            <person name="Otillar R.P."/>
            <person name="Terry A.Y."/>
            <person name="Boore J.L."/>
            <person name="Simakov O."/>
            <person name="Marletaz F."/>
            <person name="Cho S.-J."/>
            <person name="Edsinger-Gonzales E."/>
            <person name="Havlak P."/>
            <person name="Kuo D.-H."/>
            <person name="Larsson T."/>
            <person name="Lv J."/>
            <person name="Arendt D."/>
            <person name="Savage R."/>
            <person name="Osoegawa K."/>
            <person name="de Jong P."/>
            <person name="Lindberg D.R."/>
            <person name="Seaver E.C."/>
            <person name="Weisblat D.A."/>
            <person name="Putnam N.H."/>
            <person name="Grigoriev I.V."/>
            <person name="Rokhsar D.S."/>
        </authorList>
    </citation>
    <scope>NUCLEOTIDE SEQUENCE</scope>
</reference>
<evidence type="ECO:0000313" key="1">
    <source>
        <dbReference type="EMBL" id="ESO04109.1"/>
    </source>
</evidence>
<dbReference type="InParanoid" id="T1F6J5"/>
<keyword evidence="3" id="KW-1185">Reference proteome</keyword>
<dbReference type="AlphaFoldDB" id="T1F6J5"/>